<dbReference type="SUPFAM" id="SSF51905">
    <property type="entry name" value="FAD/NAD(P)-binding domain"/>
    <property type="match status" value="1"/>
</dbReference>
<keyword evidence="5" id="KW-1185">Reference proteome</keyword>
<evidence type="ECO:0000256" key="2">
    <source>
        <dbReference type="SAM" id="MobiDB-lite"/>
    </source>
</evidence>
<evidence type="ECO:0000256" key="1">
    <source>
        <dbReference type="ARBA" id="ARBA00023002"/>
    </source>
</evidence>
<protein>
    <recommendedName>
        <fullName evidence="3">FAD/NAD(P)-binding domain-containing protein</fullName>
    </recommendedName>
</protein>
<evidence type="ECO:0000313" key="5">
    <source>
        <dbReference type="Proteomes" id="UP000481861"/>
    </source>
</evidence>
<dbReference type="PANTHER" id="PTHR43539:SF68">
    <property type="entry name" value="FLAVIN-BINDING MONOOXYGENASE-LIKE PROTEIN (AFU_ORTHOLOGUE AFUA_4G09220)"/>
    <property type="match status" value="1"/>
</dbReference>
<gene>
    <name evidence="4" type="ORF">BDV95DRAFT_631799</name>
</gene>
<sequence length="625" mass="69734">MGGDWNSSVASSQRVEAGSVNIPLGELPATSTSENVDASKVAEEIVSKLNDNLSRKDYTSIANLFLEEKSYWRDHLALTWELRTLKGRKNVQKYLESSSTPPTKIEVDAGSKYKAPHFESIDAWGDVKGIQYFITFETDVGRGRGVVRLAEENSEWKIFTLSTLLEELKGFEEPSGKRRTKGVEHGGNPERKNWKERRDAETEFKDSDPTVLIIGSGQGGLTVAARLKMLGIPSLMVDNNERVGDNWRKRYHQLVLHDAVWYDHMPYVPFPPHWPVFTPKDKLADFFESYVKLLELNVWTSTTLTSTAWDESKKQWTVTLERRDPDGTAQSRTLHPKHMVQATGHSGKKNFPNIEGMDSFRGDRLCHSSEFPGATPKSSGKKAIVVGCCNSGHDIAQDYFEKGYHTTIVQRSTTCVISSEAITDIGNKDLYDENGPPVEDADLFFWGLPSELLKAQQVKLTKKQNAHDRELLAGLTAAGFALDQGPDDAGLMIKYYQRGGGYYIDVGASRLIVDGHIRIKQGQEIAAVLPHGLEFADGSQLEADEIVFATGYQNMRTQAREIFGDAVAERVGDVWGYNEEGEFRGMWQKSGHPGLWFMGGNLAAARYYSRVLALQIKGLEEGILG</sequence>
<proteinExistence type="predicted"/>
<dbReference type="InterPro" id="IPR050982">
    <property type="entry name" value="Auxin_biosynth/cation_transpt"/>
</dbReference>
<dbReference type="EMBL" id="JAADJZ010000028">
    <property type="protein sequence ID" value="KAF2866304.1"/>
    <property type="molecule type" value="Genomic_DNA"/>
</dbReference>
<dbReference type="Proteomes" id="UP000481861">
    <property type="component" value="Unassembled WGS sequence"/>
</dbReference>
<dbReference type="GO" id="GO:0004497">
    <property type="term" value="F:monooxygenase activity"/>
    <property type="evidence" value="ECO:0007669"/>
    <property type="project" value="TreeGrafter"/>
</dbReference>
<dbReference type="Gene3D" id="3.50.50.60">
    <property type="entry name" value="FAD/NAD(P)-binding domain"/>
    <property type="match status" value="2"/>
</dbReference>
<dbReference type="AlphaFoldDB" id="A0A7C8MD12"/>
<evidence type="ECO:0000259" key="3">
    <source>
        <dbReference type="Pfam" id="PF07992"/>
    </source>
</evidence>
<feature type="region of interest" description="Disordered" evidence="2">
    <location>
        <begin position="175"/>
        <end position="197"/>
    </location>
</feature>
<name>A0A7C8MD12_9PLEO</name>
<accession>A0A7C8MD12</accession>
<dbReference type="InterPro" id="IPR036188">
    <property type="entry name" value="FAD/NAD-bd_sf"/>
</dbReference>
<keyword evidence="1" id="KW-0560">Oxidoreductase</keyword>
<comment type="caution">
    <text evidence="4">The sequence shown here is derived from an EMBL/GenBank/DDBJ whole genome shotgun (WGS) entry which is preliminary data.</text>
</comment>
<organism evidence="4 5">
    <name type="scientific">Massariosphaeria phaeospora</name>
    <dbReference type="NCBI Taxonomy" id="100035"/>
    <lineage>
        <taxon>Eukaryota</taxon>
        <taxon>Fungi</taxon>
        <taxon>Dikarya</taxon>
        <taxon>Ascomycota</taxon>
        <taxon>Pezizomycotina</taxon>
        <taxon>Dothideomycetes</taxon>
        <taxon>Pleosporomycetidae</taxon>
        <taxon>Pleosporales</taxon>
        <taxon>Pleosporales incertae sedis</taxon>
        <taxon>Massariosphaeria</taxon>
    </lineage>
</organism>
<dbReference type="OrthoDB" id="74360at2759"/>
<evidence type="ECO:0000313" key="4">
    <source>
        <dbReference type="EMBL" id="KAF2866304.1"/>
    </source>
</evidence>
<dbReference type="Pfam" id="PF07992">
    <property type="entry name" value="Pyr_redox_2"/>
    <property type="match status" value="1"/>
</dbReference>
<dbReference type="InterPro" id="IPR023753">
    <property type="entry name" value="FAD/NAD-binding_dom"/>
</dbReference>
<feature type="domain" description="FAD/NAD(P)-binding" evidence="3">
    <location>
        <begin position="210"/>
        <end position="421"/>
    </location>
</feature>
<dbReference type="GO" id="GO:0050660">
    <property type="term" value="F:flavin adenine dinucleotide binding"/>
    <property type="evidence" value="ECO:0007669"/>
    <property type="project" value="TreeGrafter"/>
</dbReference>
<dbReference type="PANTHER" id="PTHR43539">
    <property type="entry name" value="FLAVIN-BINDING MONOOXYGENASE-LIKE PROTEIN (AFU_ORTHOLOGUE AFUA_4G09220)"/>
    <property type="match status" value="1"/>
</dbReference>
<reference evidence="4 5" key="1">
    <citation type="submission" date="2020-01" db="EMBL/GenBank/DDBJ databases">
        <authorList>
            <consortium name="DOE Joint Genome Institute"/>
            <person name="Haridas S."/>
            <person name="Albert R."/>
            <person name="Binder M."/>
            <person name="Bloem J."/>
            <person name="Labutti K."/>
            <person name="Salamov A."/>
            <person name="Andreopoulos B."/>
            <person name="Baker S.E."/>
            <person name="Barry K."/>
            <person name="Bills G."/>
            <person name="Bluhm B.H."/>
            <person name="Cannon C."/>
            <person name="Castanera R."/>
            <person name="Culley D.E."/>
            <person name="Daum C."/>
            <person name="Ezra D."/>
            <person name="Gonzalez J.B."/>
            <person name="Henrissat B."/>
            <person name="Kuo A."/>
            <person name="Liang C."/>
            <person name="Lipzen A."/>
            <person name="Lutzoni F."/>
            <person name="Magnuson J."/>
            <person name="Mondo S."/>
            <person name="Nolan M."/>
            <person name="Ohm R."/>
            <person name="Pangilinan J."/>
            <person name="Park H.-J.H."/>
            <person name="Ramirez L."/>
            <person name="Alfaro M."/>
            <person name="Sun H."/>
            <person name="Tritt A."/>
            <person name="Yoshinaga Y."/>
            <person name="Zwiers L.-H.L."/>
            <person name="Turgeon B.G."/>
            <person name="Goodwin S.B."/>
            <person name="Spatafora J.W."/>
            <person name="Crous P.W."/>
            <person name="Grigoriev I.V."/>
        </authorList>
    </citation>
    <scope>NUCLEOTIDE SEQUENCE [LARGE SCALE GENOMIC DNA]</scope>
    <source>
        <strain evidence="4 5">CBS 611.86</strain>
    </source>
</reference>